<evidence type="ECO:0000313" key="7">
    <source>
        <dbReference type="EMBL" id="MQA54903.1"/>
    </source>
</evidence>
<evidence type="ECO:0000256" key="3">
    <source>
        <dbReference type="ARBA" id="ARBA00023163"/>
    </source>
</evidence>
<dbReference type="PROSITE" id="PS01124">
    <property type="entry name" value="HTH_ARAC_FAMILY_2"/>
    <property type="match status" value="1"/>
</dbReference>
<dbReference type="InterPro" id="IPR002818">
    <property type="entry name" value="DJ-1/PfpI"/>
</dbReference>
<organism evidence="7 8">
    <name type="scientific">Pseudomonas piscis</name>
    <dbReference type="NCBI Taxonomy" id="2614538"/>
    <lineage>
        <taxon>Bacteria</taxon>
        <taxon>Pseudomonadati</taxon>
        <taxon>Pseudomonadota</taxon>
        <taxon>Gammaproteobacteria</taxon>
        <taxon>Pseudomonadales</taxon>
        <taxon>Pseudomonadaceae</taxon>
        <taxon>Pseudomonas</taxon>
    </lineage>
</organism>
<feature type="domain" description="HTH araC/xylS-type" evidence="6">
    <location>
        <begin position="217"/>
        <end position="315"/>
    </location>
</feature>
<dbReference type="SMART" id="SM00342">
    <property type="entry name" value="HTH_ARAC"/>
    <property type="match status" value="1"/>
</dbReference>
<gene>
    <name evidence="7" type="ORF">GDH07_16420</name>
</gene>
<keyword evidence="5" id="KW-0812">Transmembrane</keyword>
<dbReference type="Proteomes" id="UP000486534">
    <property type="component" value="Unassembled WGS sequence"/>
</dbReference>
<dbReference type="SUPFAM" id="SSF52317">
    <property type="entry name" value="Class I glutamine amidotransferase-like"/>
    <property type="match status" value="1"/>
</dbReference>
<keyword evidence="3" id="KW-0804">Transcription</keyword>
<protein>
    <submittedName>
        <fullName evidence="7">Helix-turn-helix domain-containing protein</fullName>
    </submittedName>
</protein>
<dbReference type="Pfam" id="PF12833">
    <property type="entry name" value="HTH_18"/>
    <property type="match status" value="1"/>
</dbReference>
<feature type="transmembrane region" description="Helical" evidence="5">
    <location>
        <begin position="109"/>
        <end position="135"/>
    </location>
</feature>
<dbReference type="GO" id="GO:0043565">
    <property type="term" value="F:sequence-specific DNA binding"/>
    <property type="evidence" value="ECO:0007669"/>
    <property type="project" value="InterPro"/>
</dbReference>
<name>A0A7X1PQ55_9PSED</name>
<feature type="region of interest" description="Disordered" evidence="4">
    <location>
        <begin position="311"/>
        <end position="330"/>
    </location>
</feature>
<dbReference type="InterPro" id="IPR018060">
    <property type="entry name" value="HTH_AraC"/>
</dbReference>
<reference evidence="7 8" key="1">
    <citation type="submission" date="2019-10" db="EMBL/GenBank/DDBJ databases">
        <title>Pseudomonas dajingensis sp. nov., isolated from the profound head ulcers of farmed Murray cod (Maccullochella peelii peelii).</title>
        <authorList>
            <person name="Liu Y."/>
        </authorList>
    </citation>
    <scope>NUCLEOTIDE SEQUENCE [LARGE SCALE GENOMIC DNA]</scope>
    <source>
        <strain evidence="7 8">MC042</strain>
    </source>
</reference>
<dbReference type="SUPFAM" id="SSF46689">
    <property type="entry name" value="Homeodomain-like"/>
    <property type="match status" value="2"/>
</dbReference>
<dbReference type="PANTHER" id="PTHR43280:SF28">
    <property type="entry name" value="HTH-TYPE TRANSCRIPTIONAL ACTIVATOR RHAS"/>
    <property type="match status" value="1"/>
</dbReference>
<dbReference type="AlphaFoldDB" id="A0A7X1PQ55"/>
<keyword evidence="5" id="KW-0472">Membrane</keyword>
<dbReference type="Pfam" id="PF01965">
    <property type="entry name" value="DJ-1_PfpI"/>
    <property type="match status" value="1"/>
</dbReference>
<keyword evidence="1" id="KW-0805">Transcription regulation</keyword>
<evidence type="ECO:0000256" key="4">
    <source>
        <dbReference type="SAM" id="MobiDB-lite"/>
    </source>
</evidence>
<evidence type="ECO:0000256" key="5">
    <source>
        <dbReference type="SAM" id="Phobius"/>
    </source>
</evidence>
<dbReference type="InterPro" id="IPR029062">
    <property type="entry name" value="Class_I_gatase-like"/>
</dbReference>
<dbReference type="InterPro" id="IPR020449">
    <property type="entry name" value="Tscrpt_reg_AraC-type_HTH"/>
</dbReference>
<dbReference type="InterPro" id="IPR009057">
    <property type="entry name" value="Homeodomain-like_sf"/>
</dbReference>
<feature type="compositionally biased region" description="Basic and acidic residues" evidence="4">
    <location>
        <begin position="316"/>
        <end position="330"/>
    </location>
</feature>
<evidence type="ECO:0000256" key="2">
    <source>
        <dbReference type="ARBA" id="ARBA00023125"/>
    </source>
</evidence>
<dbReference type="Gene3D" id="1.10.10.60">
    <property type="entry name" value="Homeodomain-like"/>
    <property type="match status" value="2"/>
</dbReference>
<evidence type="ECO:0000256" key="1">
    <source>
        <dbReference type="ARBA" id="ARBA00023015"/>
    </source>
</evidence>
<evidence type="ECO:0000313" key="8">
    <source>
        <dbReference type="Proteomes" id="UP000486534"/>
    </source>
</evidence>
<dbReference type="Gene3D" id="3.40.50.880">
    <property type="match status" value="1"/>
</dbReference>
<dbReference type="RefSeq" id="WP_152898201.1">
    <property type="nucleotide sequence ID" value="NZ_WHUV01000002.1"/>
</dbReference>
<dbReference type="PANTHER" id="PTHR43280">
    <property type="entry name" value="ARAC-FAMILY TRANSCRIPTIONAL REGULATOR"/>
    <property type="match status" value="1"/>
</dbReference>
<sequence>MNEVAILAYDGCWGMGLFSATDFFRIVALLERHTGLAQGYRVRVLSADGARIALASGHVIQPDAALEELGAGDLIVIPPIEGPRLAAGFNPDPRALEWLARNREQRARILAMTTGVCYLAAAGLGQGLLATHWAFVRPLKLRYPAWDFSAHPSFLQAQGIWSSGSLGGGFDALLEILAQDRGDRFAQLCATHLLVAAPERLSPILPGHRNHRDPAIFKVQDWIESHHSQAVSIADMAREAGLSERTLKRRFQLATRLPPNLYLQRVRVDKAKKLLLASDMSVKAIAYEVGYENVSYFVRLFKTQVGQTPAQWRQGVAERERQPRPWPGDH</sequence>
<dbReference type="InterPro" id="IPR018062">
    <property type="entry name" value="HTH_AraC-typ_CS"/>
</dbReference>
<dbReference type="GO" id="GO:0009893">
    <property type="term" value="P:positive regulation of metabolic process"/>
    <property type="evidence" value="ECO:0007669"/>
    <property type="project" value="UniProtKB-ARBA"/>
</dbReference>
<dbReference type="PRINTS" id="PR00032">
    <property type="entry name" value="HTHARAC"/>
</dbReference>
<comment type="caution">
    <text evidence="7">The sequence shown here is derived from an EMBL/GenBank/DDBJ whole genome shotgun (WGS) entry which is preliminary data.</text>
</comment>
<dbReference type="PROSITE" id="PS00041">
    <property type="entry name" value="HTH_ARAC_FAMILY_1"/>
    <property type="match status" value="1"/>
</dbReference>
<evidence type="ECO:0000259" key="6">
    <source>
        <dbReference type="PROSITE" id="PS01124"/>
    </source>
</evidence>
<keyword evidence="5" id="KW-1133">Transmembrane helix</keyword>
<accession>A0A7X1PQ55</accession>
<dbReference type="EMBL" id="WHUV01000002">
    <property type="protein sequence ID" value="MQA54903.1"/>
    <property type="molecule type" value="Genomic_DNA"/>
</dbReference>
<dbReference type="GO" id="GO:0003700">
    <property type="term" value="F:DNA-binding transcription factor activity"/>
    <property type="evidence" value="ECO:0007669"/>
    <property type="project" value="InterPro"/>
</dbReference>
<keyword evidence="2" id="KW-0238">DNA-binding</keyword>
<proteinExistence type="predicted"/>